<dbReference type="Proteomes" id="UP000053477">
    <property type="component" value="Unassembled WGS sequence"/>
</dbReference>
<feature type="chain" id="PRO_5005202039" evidence="1">
    <location>
        <begin position="21"/>
        <end position="58"/>
    </location>
</feature>
<reference evidence="2 3" key="1">
    <citation type="submission" date="2015-04" db="EMBL/GenBank/DDBJ databases">
        <title>Complete genome sequence of Schizopora paradoxa KUC8140, a cosmopolitan wood degrader in East Asia.</title>
        <authorList>
            <consortium name="DOE Joint Genome Institute"/>
            <person name="Min B."/>
            <person name="Park H."/>
            <person name="Jang Y."/>
            <person name="Kim J.-J."/>
            <person name="Kim K.H."/>
            <person name="Pangilinan J."/>
            <person name="Lipzen A."/>
            <person name="Riley R."/>
            <person name="Grigoriev I.V."/>
            <person name="Spatafora J.W."/>
            <person name="Choi I.-G."/>
        </authorList>
    </citation>
    <scope>NUCLEOTIDE SEQUENCE [LARGE SCALE GENOMIC DNA]</scope>
    <source>
        <strain evidence="2 3">KUC8140</strain>
    </source>
</reference>
<dbReference type="AlphaFoldDB" id="A0A0H2RMY5"/>
<accession>A0A0H2RMY5</accession>
<name>A0A0H2RMY5_9AGAM</name>
<protein>
    <submittedName>
        <fullName evidence="2">Uncharacterized protein</fullName>
    </submittedName>
</protein>
<organism evidence="2 3">
    <name type="scientific">Schizopora paradoxa</name>
    <dbReference type="NCBI Taxonomy" id="27342"/>
    <lineage>
        <taxon>Eukaryota</taxon>
        <taxon>Fungi</taxon>
        <taxon>Dikarya</taxon>
        <taxon>Basidiomycota</taxon>
        <taxon>Agaricomycotina</taxon>
        <taxon>Agaricomycetes</taxon>
        <taxon>Hymenochaetales</taxon>
        <taxon>Schizoporaceae</taxon>
        <taxon>Schizopora</taxon>
    </lineage>
</organism>
<feature type="signal peptide" evidence="1">
    <location>
        <begin position="1"/>
        <end position="20"/>
    </location>
</feature>
<evidence type="ECO:0000313" key="3">
    <source>
        <dbReference type="Proteomes" id="UP000053477"/>
    </source>
</evidence>
<evidence type="ECO:0000313" key="2">
    <source>
        <dbReference type="EMBL" id="KLO10818.1"/>
    </source>
</evidence>
<evidence type="ECO:0000256" key="1">
    <source>
        <dbReference type="SAM" id="SignalP"/>
    </source>
</evidence>
<proteinExistence type="predicted"/>
<dbReference type="EMBL" id="KQ086016">
    <property type="protein sequence ID" value="KLO10818.1"/>
    <property type="molecule type" value="Genomic_DNA"/>
</dbReference>
<gene>
    <name evidence="2" type="ORF">SCHPADRAFT_906542</name>
</gene>
<keyword evidence="3" id="KW-1185">Reference proteome</keyword>
<sequence length="58" mass="5718">MQLKFAAALFASSLAAMALAGDTGIGAGSVDSLLGAVLDRGAPARDRFSKFSSPSSAS</sequence>
<dbReference type="InParanoid" id="A0A0H2RMY5"/>
<keyword evidence="1" id="KW-0732">Signal</keyword>